<evidence type="ECO:0000313" key="3">
    <source>
        <dbReference type="EMBL" id="KAF0723302.1"/>
    </source>
</evidence>
<dbReference type="AlphaFoldDB" id="A0A6G0W9T3"/>
<dbReference type="VEuPathDB" id="FungiDB:AeMF1_020041"/>
<dbReference type="Proteomes" id="UP000481153">
    <property type="component" value="Unassembled WGS sequence"/>
</dbReference>
<evidence type="ECO:0000313" key="4">
    <source>
        <dbReference type="Proteomes" id="UP000481153"/>
    </source>
</evidence>
<dbReference type="InterPro" id="IPR033467">
    <property type="entry name" value="Tesmin/TSO1-like_CXC"/>
</dbReference>
<proteinExistence type="predicted"/>
<accession>A0A6G0W9T3</accession>
<comment type="caution">
    <text evidence="3">The sequence shown here is derived from an EMBL/GenBank/DDBJ whole genome shotgun (WGS) entry which is preliminary data.</text>
</comment>
<dbReference type="EMBL" id="VJMJ01000310">
    <property type="protein sequence ID" value="KAF0723302.1"/>
    <property type="molecule type" value="Genomic_DNA"/>
</dbReference>
<feature type="domain" description="Tesmin/TSO1-like CXC" evidence="2">
    <location>
        <begin position="235"/>
        <end position="275"/>
    </location>
</feature>
<feature type="region of interest" description="Disordered" evidence="1">
    <location>
        <begin position="410"/>
        <end position="450"/>
    </location>
</feature>
<feature type="compositionally biased region" description="Basic and acidic residues" evidence="1">
    <location>
        <begin position="437"/>
        <end position="450"/>
    </location>
</feature>
<dbReference type="SMART" id="SM01114">
    <property type="entry name" value="CXC"/>
    <property type="match status" value="1"/>
</dbReference>
<reference evidence="3 4" key="1">
    <citation type="submission" date="2019-07" db="EMBL/GenBank/DDBJ databases">
        <title>Genomics analysis of Aphanomyces spp. identifies a new class of oomycete effector associated with host adaptation.</title>
        <authorList>
            <person name="Gaulin E."/>
        </authorList>
    </citation>
    <scope>NUCLEOTIDE SEQUENCE [LARGE SCALE GENOMIC DNA]</scope>
    <source>
        <strain evidence="3 4">ATCC 201684</strain>
    </source>
</reference>
<organism evidence="3 4">
    <name type="scientific">Aphanomyces euteiches</name>
    <dbReference type="NCBI Taxonomy" id="100861"/>
    <lineage>
        <taxon>Eukaryota</taxon>
        <taxon>Sar</taxon>
        <taxon>Stramenopiles</taxon>
        <taxon>Oomycota</taxon>
        <taxon>Saprolegniomycetes</taxon>
        <taxon>Saprolegniales</taxon>
        <taxon>Verrucalvaceae</taxon>
        <taxon>Aphanomyces</taxon>
    </lineage>
</organism>
<dbReference type="PROSITE" id="PS50216">
    <property type="entry name" value="DHHC"/>
    <property type="match status" value="1"/>
</dbReference>
<keyword evidence="4" id="KW-1185">Reference proteome</keyword>
<sequence length="450" mass="49318">MQSPGTLPSVEALMAEDEQHPDETDTWPNTVNELDTAFTTFVLEPTSTAQSPSIGISPMTLNWLQKTLGTGTLSASTEHDVSLLSPHPSITPNDASGIKEEFRGEAIDWKAFNETFEESATSATDDTQWKDIPQFRPVVADNTSTPQPPSLQNLITSTVFSIWPLTNLQSSAAPPAPRLPTHEYASDSNKRKAIISPEFVQYESTPAPVVTRRPSKKAAEVKKPVESTLSSIQEVQDARCKCTGKCRNARCACVKAGQLCGAECKCTNCSNPFAPMQALGIDPTKMVTDKCLMQNLSRIKDMQEVLNSSVDVECSCGAPVTSFLVYQTLLHPQIQPDKSFQFPIQCPTCPNTFQYSWCTGKLWWNKQPRKHCEICKRCGSHRNQHCYDCGHCYFAGVANSFACPCKNPSNTGESTAAASANANDSGEDAAKSPLFHEPPREDEKEQCPVQ</sequence>
<protein>
    <recommendedName>
        <fullName evidence="2">Tesmin/TSO1-like CXC domain-containing protein</fullName>
    </recommendedName>
</protein>
<name>A0A6G0W9T3_9STRA</name>
<gene>
    <name evidence="3" type="ORF">Ae201684_017743</name>
</gene>
<evidence type="ECO:0000256" key="1">
    <source>
        <dbReference type="SAM" id="MobiDB-lite"/>
    </source>
</evidence>
<evidence type="ECO:0000259" key="2">
    <source>
        <dbReference type="SMART" id="SM01114"/>
    </source>
</evidence>
<feature type="region of interest" description="Disordered" evidence="1">
    <location>
        <begin position="1"/>
        <end position="26"/>
    </location>
</feature>
<feature type="compositionally biased region" description="Low complexity" evidence="1">
    <location>
        <begin position="410"/>
        <end position="424"/>
    </location>
</feature>